<dbReference type="AlphaFoldDB" id="A0A2P5D619"/>
<accession>A0A2P5D619</accession>
<proteinExistence type="predicted"/>
<protein>
    <submittedName>
        <fullName evidence="2">Uncharacterized protein</fullName>
    </submittedName>
</protein>
<keyword evidence="3" id="KW-1185">Reference proteome</keyword>
<name>A0A2P5D619_PARAD</name>
<feature type="region of interest" description="Disordered" evidence="1">
    <location>
        <begin position="1"/>
        <end position="43"/>
    </location>
</feature>
<evidence type="ECO:0000256" key="1">
    <source>
        <dbReference type="SAM" id="MobiDB-lite"/>
    </source>
</evidence>
<reference evidence="3" key="1">
    <citation type="submission" date="2016-06" db="EMBL/GenBank/DDBJ databases">
        <title>Parallel loss of symbiosis genes in relatives of nitrogen-fixing non-legume Parasponia.</title>
        <authorList>
            <person name="Van Velzen R."/>
            <person name="Holmer R."/>
            <person name="Bu F."/>
            <person name="Rutten L."/>
            <person name="Van Zeijl A."/>
            <person name="Liu W."/>
            <person name="Santuari L."/>
            <person name="Cao Q."/>
            <person name="Sharma T."/>
            <person name="Shen D."/>
            <person name="Roswanjaya Y."/>
            <person name="Wardhani T."/>
            <person name="Kalhor M.S."/>
            <person name="Jansen J."/>
            <person name="Van den Hoogen J."/>
            <person name="Gungor B."/>
            <person name="Hartog M."/>
            <person name="Hontelez J."/>
            <person name="Verver J."/>
            <person name="Yang W.-C."/>
            <person name="Schijlen E."/>
            <person name="Repin R."/>
            <person name="Schilthuizen M."/>
            <person name="Schranz E."/>
            <person name="Heidstra R."/>
            <person name="Miyata K."/>
            <person name="Fedorova E."/>
            <person name="Kohlen W."/>
            <person name="Bisseling T."/>
            <person name="Smit S."/>
            <person name="Geurts R."/>
        </authorList>
    </citation>
    <scope>NUCLEOTIDE SEQUENCE [LARGE SCALE GENOMIC DNA]</scope>
    <source>
        <strain evidence="3">cv. WU1-14</strain>
    </source>
</reference>
<sequence length="74" mass="8023">MEPAAEAQRLAHPYIMTTEDEVGPSSTPIGPKGDKPKSPIQTWIDPQPSIIKISSSKRLLTPTLDQLQATLSVN</sequence>
<evidence type="ECO:0000313" key="2">
    <source>
        <dbReference type="EMBL" id="PON68724.1"/>
    </source>
</evidence>
<dbReference type="EMBL" id="JXTB01000060">
    <property type="protein sequence ID" value="PON68724.1"/>
    <property type="molecule type" value="Genomic_DNA"/>
</dbReference>
<gene>
    <name evidence="2" type="ORF">PanWU01x14_093310</name>
</gene>
<organism evidence="2 3">
    <name type="scientific">Parasponia andersonii</name>
    <name type="common">Sponia andersonii</name>
    <dbReference type="NCBI Taxonomy" id="3476"/>
    <lineage>
        <taxon>Eukaryota</taxon>
        <taxon>Viridiplantae</taxon>
        <taxon>Streptophyta</taxon>
        <taxon>Embryophyta</taxon>
        <taxon>Tracheophyta</taxon>
        <taxon>Spermatophyta</taxon>
        <taxon>Magnoliopsida</taxon>
        <taxon>eudicotyledons</taxon>
        <taxon>Gunneridae</taxon>
        <taxon>Pentapetalae</taxon>
        <taxon>rosids</taxon>
        <taxon>fabids</taxon>
        <taxon>Rosales</taxon>
        <taxon>Cannabaceae</taxon>
        <taxon>Parasponia</taxon>
    </lineage>
</organism>
<comment type="caution">
    <text evidence="2">The sequence shown here is derived from an EMBL/GenBank/DDBJ whole genome shotgun (WGS) entry which is preliminary data.</text>
</comment>
<dbReference type="Proteomes" id="UP000237105">
    <property type="component" value="Unassembled WGS sequence"/>
</dbReference>
<evidence type="ECO:0000313" key="3">
    <source>
        <dbReference type="Proteomes" id="UP000237105"/>
    </source>
</evidence>